<evidence type="ECO:0000256" key="10">
    <source>
        <dbReference type="ARBA" id="ARBA00023136"/>
    </source>
</evidence>
<evidence type="ECO:0000256" key="8">
    <source>
        <dbReference type="ARBA" id="ARBA00022989"/>
    </source>
</evidence>
<evidence type="ECO:0000256" key="12">
    <source>
        <dbReference type="SAM" id="Phobius"/>
    </source>
</evidence>
<dbReference type="Gene3D" id="1.20.1070.10">
    <property type="entry name" value="Rhodopsin 7-helix transmembrane proteins"/>
    <property type="match status" value="1"/>
</dbReference>
<protein>
    <submittedName>
        <fullName evidence="13">Sensory rhodopsin</fullName>
    </submittedName>
</protein>
<dbReference type="GO" id="GO:0007602">
    <property type="term" value="P:phototransduction"/>
    <property type="evidence" value="ECO:0007669"/>
    <property type="project" value="UniProtKB-KW"/>
</dbReference>
<dbReference type="PANTHER" id="PTHR28286:SF2">
    <property type="entry name" value="BACTERIORHODOPSIN _OPSIN, NOPA (EUROFUNG)"/>
    <property type="match status" value="1"/>
</dbReference>
<keyword evidence="9" id="KW-0157">Chromophore</keyword>
<keyword evidence="8 12" id="KW-1133">Transmembrane helix</keyword>
<feature type="transmembrane region" description="Helical" evidence="12">
    <location>
        <begin position="122"/>
        <end position="143"/>
    </location>
</feature>
<evidence type="ECO:0000256" key="6">
    <source>
        <dbReference type="ARBA" id="ARBA00022692"/>
    </source>
</evidence>
<dbReference type="Proteomes" id="UP000198518">
    <property type="component" value="Unassembled WGS sequence"/>
</dbReference>
<organism evidence="13 14">
    <name type="scientific">Halobacterium jilantaiense</name>
    <dbReference type="NCBI Taxonomy" id="355548"/>
    <lineage>
        <taxon>Archaea</taxon>
        <taxon>Methanobacteriati</taxon>
        <taxon>Methanobacteriota</taxon>
        <taxon>Stenosarchaea group</taxon>
        <taxon>Halobacteria</taxon>
        <taxon>Halobacteriales</taxon>
        <taxon>Halobacteriaceae</taxon>
        <taxon>Halobacterium</taxon>
    </lineage>
</organism>
<dbReference type="Pfam" id="PF01036">
    <property type="entry name" value="Bac_rhodopsin"/>
    <property type="match status" value="1"/>
</dbReference>
<dbReference type="PROSITE" id="PS00327">
    <property type="entry name" value="BACTERIAL_OPSIN_RET"/>
    <property type="match status" value="1"/>
</dbReference>
<keyword evidence="4" id="KW-0600">Photoreceptor protein</keyword>
<dbReference type="PROSITE" id="PS00950">
    <property type="entry name" value="BACTERIAL_OPSIN_1"/>
    <property type="match status" value="1"/>
</dbReference>
<evidence type="ECO:0000313" key="14">
    <source>
        <dbReference type="Proteomes" id="UP000198518"/>
    </source>
</evidence>
<keyword evidence="11" id="KW-0675">Receptor</keyword>
<dbReference type="CDD" id="cd15029">
    <property type="entry name" value="7tm_SRI_SRII"/>
    <property type="match status" value="1"/>
</dbReference>
<feature type="transmembrane region" description="Helical" evidence="12">
    <location>
        <begin position="96"/>
        <end position="116"/>
    </location>
</feature>
<gene>
    <name evidence="13" type="ORF">SAMN04487945_2524</name>
</gene>
<dbReference type="AlphaFoldDB" id="A0A1I0QE50"/>
<evidence type="ECO:0000256" key="2">
    <source>
        <dbReference type="ARBA" id="ARBA00008130"/>
    </source>
</evidence>
<keyword evidence="6 12" id="KW-0812">Transmembrane</keyword>
<keyword evidence="7" id="KW-0681">Retinal protein</keyword>
<name>A0A1I0QE50_9EURY</name>
<keyword evidence="5" id="KW-0716">Sensory transduction</keyword>
<evidence type="ECO:0000256" key="11">
    <source>
        <dbReference type="ARBA" id="ARBA00023170"/>
    </source>
</evidence>
<dbReference type="GO" id="GO:0005886">
    <property type="term" value="C:plasma membrane"/>
    <property type="evidence" value="ECO:0007669"/>
    <property type="project" value="UniProtKB-SubCell"/>
</dbReference>
<feature type="transmembrane region" description="Helical" evidence="12">
    <location>
        <begin position="155"/>
        <end position="179"/>
    </location>
</feature>
<dbReference type="GO" id="GO:0009881">
    <property type="term" value="F:photoreceptor activity"/>
    <property type="evidence" value="ECO:0007669"/>
    <property type="project" value="UniProtKB-KW"/>
</dbReference>
<keyword evidence="10 12" id="KW-0472">Membrane</keyword>
<reference evidence="13 14" key="1">
    <citation type="submission" date="2016-10" db="EMBL/GenBank/DDBJ databases">
        <authorList>
            <person name="de Groot N.N."/>
        </authorList>
    </citation>
    <scope>NUCLEOTIDE SEQUENCE [LARGE SCALE GENOMIC DNA]</scope>
    <source>
        <strain evidence="13 14">CGMCC 1.5337</strain>
    </source>
</reference>
<accession>A0A1I0QE50</accession>
<dbReference type="GO" id="GO:0005216">
    <property type="term" value="F:monoatomic ion channel activity"/>
    <property type="evidence" value="ECO:0007669"/>
    <property type="project" value="InterPro"/>
</dbReference>
<evidence type="ECO:0000256" key="9">
    <source>
        <dbReference type="ARBA" id="ARBA00022991"/>
    </source>
</evidence>
<feature type="transmembrane region" description="Helical" evidence="12">
    <location>
        <begin position="191"/>
        <end position="213"/>
    </location>
</feature>
<sequence length="245" mass="26560">MALTTWFWVGAVGMVVGTVLPLRDMIRYPSHRRYDLVLAGITGLAAIAYAAMGLGFTETTVADHTIFVARYIDWLVTTPLIVAYLAMLARPARRTYVWLLVADIFVIAAGIGAAFTDGTLRWALFAAGALGYLVLAFGLLRVLPRSLGSNPDPRVHSLFVTLRNITVVLWTLYPVVWLLGPAGFGLLQYEMYTIVVVYLDFISKVGFVAFAAIGVDAVDRLVTATRDASTATPSPVEAPSATDDD</sequence>
<proteinExistence type="inferred from homology"/>
<dbReference type="RefSeq" id="WP_089669773.1">
    <property type="nucleotide sequence ID" value="NZ_FOJA01000001.1"/>
</dbReference>
<evidence type="ECO:0000313" key="13">
    <source>
        <dbReference type="EMBL" id="SEW25343.1"/>
    </source>
</evidence>
<comment type="subcellular location">
    <subcellularLocation>
        <location evidence="1">Cell membrane</location>
        <topology evidence="1">Multi-pass membrane protein</topology>
    </subcellularLocation>
</comment>
<comment type="similarity">
    <text evidence="2">Belongs to the archaeal/bacterial/fungal opsin family.</text>
</comment>
<dbReference type="STRING" id="355548.SAMN04487945_2524"/>
<dbReference type="PRINTS" id="PR00251">
    <property type="entry name" value="BACTRLOPSIN"/>
</dbReference>
<feature type="transmembrane region" description="Helical" evidence="12">
    <location>
        <begin position="6"/>
        <end position="22"/>
    </location>
</feature>
<dbReference type="OrthoDB" id="186433at2157"/>
<keyword evidence="3" id="KW-1003">Cell membrane</keyword>
<dbReference type="PANTHER" id="PTHR28286">
    <property type="match status" value="1"/>
</dbReference>
<feature type="transmembrane region" description="Helical" evidence="12">
    <location>
        <begin position="68"/>
        <end position="89"/>
    </location>
</feature>
<dbReference type="InterPro" id="IPR018229">
    <property type="entry name" value="Rhodopsin_retinal_BS"/>
</dbReference>
<evidence type="ECO:0000256" key="1">
    <source>
        <dbReference type="ARBA" id="ARBA00004651"/>
    </source>
</evidence>
<dbReference type="InterPro" id="IPR001425">
    <property type="entry name" value="Arc/bac/fun_rhodopsins"/>
</dbReference>
<feature type="transmembrane region" description="Helical" evidence="12">
    <location>
        <begin position="34"/>
        <end position="56"/>
    </location>
</feature>
<dbReference type="EMBL" id="FOJA01000001">
    <property type="protein sequence ID" value="SEW25343.1"/>
    <property type="molecule type" value="Genomic_DNA"/>
</dbReference>
<evidence type="ECO:0000256" key="4">
    <source>
        <dbReference type="ARBA" id="ARBA00022543"/>
    </source>
</evidence>
<keyword evidence="14" id="KW-1185">Reference proteome</keyword>
<evidence type="ECO:0000256" key="7">
    <source>
        <dbReference type="ARBA" id="ARBA00022925"/>
    </source>
</evidence>
<evidence type="ECO:0000256" key="5">
    <source>
        <dbReference type="ARBA" id="ARBA00022606"/>
    </source>
</evidence>
<dbReference type="SUPFAM" id="SSF81321">
    <property type="entry name" value="Family A G protein-coupled receptor-like"/>
    <property type="match status" value="1"/>
</dbReference>
<dbReference type="SMART" id="SM01021">
    <property type="entry name" value="Bac_rhodopsin"/>
    <property type="match status" value="1"/>
</dbReference>
<evidence type="ECO:0000256" key="3">
    <source>
        <dbReference type="ARBA" id="ARBA00022475"/>
    </source>
</evidence>